<organism evidence="3">
    <name type="scientific">Chlorella variabilis</name>
    <name type="common">Green alga</name>
    <dbReference type="NCBI Taxonomy" id="554065"/>
    <lineage>
        <taxon>Eukaryota</taxon>
        <taxon>Viridiplantae</taxon>
        <taxon>Chlorophyta</taxon>
        <taxon>core chlorophytes</taxon>
        <taxon>Trebouxiophyceae</taxon>
        <taxon>Chlorellales</taxon>
        <taxon>Chlorellaceae</taxon>
        <taxon>Chlorella clade</taxon>
        <taxon>Chlorella</taxon>
    </lineage>
</organism>
<accession>E1ZEY5</accession>
<keyword evidence="3" id="KW-1185">Reference proteome</keyword>
<reference evidence="2 3" key="1">
    <citation type="journal article" date="2010" name="Plant Cell">
        <title>The Chlorella variabilis NC64A genome reveals adaptation to photosymbiosis, coevolution with viruses, and cryptic sex.</title>
        <authorList>
            <person name="Blanc G."/>
            <person name="Duncan G."/>
            <person name="Agarkova I."/>
            <person name="Borodovsky M."/>
            <person name="Gurnon J."/>
            <person name="Kuo A."/>
            <person name="Lindquist E."/>
            <person name="Lucas S."/>
            <person name="Pangilinan J."/>
            <person name="Polle J."/>
            <person name="Salamov A."/>
            <person name="Terry A."/>
            <person name="Yamada T."/>
            <person name="Dunigan D.D."/>
            <person name="Grigoriev I.V."/>
            <person name="Claverie J.M."/>
            <person name="Van Etten J.L."/>
        </authorList>
    </citation>
    <scope>NUCLEOTIDE SEQUENCE [LARGE SCALE GENOMIC DNA]</scope>
    <source>
        <strain evidence="2 3">NC64A</strain>
    </source>
</reference>
<dbReference type="OrthoDB" id="535594at2759"/>
<sequence>MATLSYRADHQERGSRGQQWAKPQVVPPHPNGSGEHLIEEPTPGEEALQRAVQQLQADNAELQAEVHHLAATLRAALASTPDSGQSGTLDADELQQQQAAAQRFLEQQCQGADHLMLDLEQHDHSHLCLHPDGAAWQSGAYDGASSASLLSSLDGGPAAAPVYHQPPSVSQATLSCSMQHPGSICCSKLSSTLDPGGAACTISLHTTARCTADGTTVRRHLAPEELRALAAHALVGAAHSFSQASTADYRAKLGLLQVVAARHADLVRVLEQGVVICAEHTQPSQFDHKSYLLTLQDPHTAQRVHAIYKPRVYGDAGGWHRTPMEWVAYRLNLLLGLDLVPPVAYRTAPLTLNLGGEEEELVFQEGAMMLWVEHCKELREYPQREWGVDPAVLLSDTRVLDVLLHNSDRHHGHFLLGPHWAQGRERGGHWEGVPRPLLIDHAASFRKEAVVSMEHENAFSTGAVRCVSASTYLRLRFLDSHTVSEELGHHLSRAEQRALLHRRDYVLHYFDDLVASQGYAATVRE</sequence>
<dbReference type="KEGG" id="cvr:CHLNCDRAFT_134077"/>
<dbReference type="InParanoid" id="E1ZEY5"/>
<evidence type="ECO:0000256" key="1">
    <source>
        <dbReference type="SAM" id="MobiDB-lite"/>
    </source>
</evidence>
<dbReference type="OMA" id="HRAGMEY"/>
<dbReference type="Proteomes" id="UP000008141">
    <property type="component" value="Unassembled WGS sequence"/>
</dbReference>
<feature type="region of interest" description="Disordered" evidence="1">
    <location>
        <begin position="1"/>
        <end position="47"/>
    </location>
</feature>
<evidence type="ECO:0000313" key="2">
    <source>
        <dbReference type="EMBL" id="EFN55578.1"/>
    </source>
</evidence>
<dbReference type="eggNOG" id="ENOG502RZ0Q">
    <property type="taxonomic scope" value="Eukaryota"/>
</dbReference>
<protein>
    <submittedName>
        <fullName evidence="2">Expressed protein</fullName>
    </submittedName>
</protein>
<dbReference type="EMBL" id="GL433844">
    <property type="protein sequence ID" value="EFN55578.1"/>
    <property type="molecule type" value="Genomic_DNA"/>
</dbReference>
<dbReference type="AlphaFoldDB" id="E1ZEY5"/>
<proteinExistence type="predicted"/>
<dbReference type="RefSeq" id="XP_005847680.1">
    <property type="nucleotide sequence ID" value="XM_005847618.1"/>
</dbReference>
<evidence type="ECO:0000313" key="3">
    <source>
        <dbReference type="Proteomes" id="UP000008141"/>
    </source>
</evidence>
<gene>
    <name evidence="2" type="ORF">CHLNCDRAFT_134077</name>
</gene>
<name>E1ZEY5_CHLVA</name>
<dbReference type="GeneID" id="17355021"/>